<dbReference type="Proteomes" id="UP001082899">
    <property type="component" value="Unassembled WGS sequence"/>
</dbReference>
<sequence>MREATAVALRAARQDAMADLDGDFSTLMLAINSLSDAQIQDMLASIDDTARMNRGLIKLQLAAAERRAAAIAKQESASAASFWLGLLGDVLLLIASVLLTVVTGGAGAFLMAMAVANVALTAWDIVAKIHHQRTGQDISLAAGLAAFARDVCGADEKTAREAGQWTSLAVKLLVAVGSIAGTVRSAAQAAGHVRTFTTTMQVAGTAAQLGEAGTGVYRNYQGNEARHAHLDESSIRALSTVFRERLERALQALDLQFGQRQEFTRDVRRNLELMHESRNIPFSHYA</sequence>
<proteinExistence type="predicted"/>
<dbReference type="RefSeq" id="WP_267849693.1">
    <property type="nucleotide sequence ID" value="NZ_JAPMXC010000012.1"/>
</dbReference>
<accession>A0ABT3ZT75</accession>
<evidence type="ECO:0000313" key="3">
    <source>
        <dbReference type="Proteomes" id="UP001082899"/>
    </source>
</evidence>
<name>A0ABT3ZT75_9BURK</name>
<evidence type="ECO:0000256" key="1">
    <source>
        <dbReference type="SAM" id="Phobius"/>
    </source>
</evidence>
<gene>
    <name evidence="2" type="ORF">OVY01_21720</name>
</gene>
<keyword evidence="1" id="KW-1133">Transmembrane helix</keyword>
<evidence type="ECO:0000313" key="2">
    <source>
        <dbReference type="EMBL" id="MCY0389764.1"/>
    </source>
</evidence>
<protein>
    <submittedName>
        <fullName evidence="2">Uncharacterized protein</fullName>
    </submittedName>
</protein>
<feature type="transmembrane region" description="Helical" evidence="1">
    <location>
        <begin position="108"/>
        <end position="126"/>
    </location>
</feature>
<organism evidence="2 3">
    <name type="scientific">Robbsia betulipollinis</name>
    <dbReference type="NCBI Taxonomy" id="2981849"/>
    <lineage>
        <taxon>Bacteria</taxon>
        <taxon>Pseudomonadati</taxon>
        <taxon>Pseudomonadota</taxon>
        <taxon>Betaproteobacteria</taxon>
        <taxon>Burkholderiales</taxon>
        <taxon>Burkholderiaceae</taxon>
        <taxon>Robbsia</taxon>
    </lineage>
</organism>
<keyword evidence="1" id="KW-0812">Transmembrane</keyword>
<comment type="caution">
    <text evidence="2">The sequence shown here is derived from an EMBL/GenBank/DDBJ whole genome shotgun (WGS) entry which is preliminary data.</text>
</comment>
<keyword evidence="1" id="KW-0472">Membrane</keyword>
<dbReference type="EMBL" id="JAPMXC010000012">
    <property type="protein sequence ID" value="MCY0389764.1"/>
    <property type="molecule type" value="Genomic_DNA"/>
</dbReference>
<reference evidence="2" key="1">
    <citation type="submission" date="2022-11" db="EMBL/GenBank/DDBJ databases">
        <title>Robbsia betulipollinis sp. nov., isolated from pollen of birch (Betula pendula).</title>
        <authorList>
            <person name="Shi H."/>
            <person name="Ambika Manirajan B."/>
            <person name="Ratering S."/>
            <person name="Geissler-Plaum R."/>
            <person name="Schnell S."/>
        </authorList>
    </citation>
    <scope>NUCLEOTIDE SEQUENCE</scope>
    <source>
        <strain evidence="2">Bb-Pol-6</strain>
    </source>
</reference>
<feature type="transmembrane region" description="Helical" evidence="1">
    <location>
        <begin position="82"/>
        <end position="102"/>
    </location>
</feature>
<keyword evidence="3" id="KW-1185">Reference proteome</keyword>